<accession>A0A146K6F7</accession>
<protein>
    <submittedName>
        <fullName evidence="1">Uncharacterized protein</fullName>
    </submittedName>
</protein>
<feature type="non-terminal residue" evidence="1">
    <location>
        <position position="187"/>
    </location>
</feature>
<sequence>TTVSLEDWGNYIRSNMQHIVKWTKLDLEGIPMEITVNKSIELIYQLNNRIDEHLGYKSPVNQRFAPKFSRFLFFDVEKEGSLHQIIRFMCRYFVDNKLDQNISKMPLETFKSFYHSLYDYLLQKQFIDSYTFYLQTTQKDLATQIIAHFKASLTDQIEDADFIITDQSEFIPQIPPDFAEMAQKVQQ</sequence>
<organism evidence="1">
    <name type="scientific">Trepomonas sp. PC1</name>
    <dbReference type="NCBI Taxonomy" id="1076344"/>
    <lineage>
        <taxon>Eukaryota</taxon>
        <taxon>Metamonada</taxon>
        <taxon>Diplomonadida</taxon>
        <taxon>Hexamitidae</taxon>
        <taxon>Hexamitinae</taxon>
        <taxon>Trepomonas</taxon>
    </lineage>
</organism>
<proteinExistence type="predicted"/>
<gene>
    <name evidence="1" type="ORF">TPC1_15629</name>
</gene>
<reference evidence="1" key="1">
    <citation type="submission" date="2015-07" db="EMBL/GenBank/DDBJ databases">
        <title>Adaptation to a free-living lifestyle via gene acquisitions in the diplomonad Trepomonas sp. PC1.</title>
        <authorList>
            <person name="Xu F."/>
            <person name="Jerlstrom-Hultqvist J."/>
            <person name="Kolisko M."/>
            <person name="Simpson A.G.B."/>
            <person name="Roger A.J."/>
            <person name="Svard S.G."/>
            <person name="Andersson J.O."/>
        </authorList>
    </citation>
    <scope>NUCLEOTIDE SEQUENCE</scope>
    <source>
        <strain evidence="1">PC1</strain>
    </source>
</reference>
<dbReference type="EMBL" id="GDID01004174">
    <property type="protein sequence ID" value="JAP92432.1"/>
    <property type="molecule type" value="Transcribed_RNA"/>
</dbReference>
<dbReference type="AlphaFoldDB" id="A0A146K6F7"/>
<feature type="non-terminal residue" evidence="1">
    <location>
        <position position="1"/>
    </location>
</feature>
<evidence type="ECO:0000313" key="1">
    <source>
        <dbReference type="EMBL" id="JAP92432.1"/>
    </source>
</evidence>
<name>A0A146K6F7_9EUKA</name>